<proteinExistence type="inferred from homology"/>
<dbReference type="Gene3D" id="1.10.10.10">
    <property type="entry name" value="Winged helix-like DNA-binding domain superfamily/Winged helix DNA-binding domain"/>
    <property type="match status" value="1"/>
</dbReference>
<keyword evidence="7" id="KW-1185">Reference proteome</keyword>
<evidence type="ECO:0000256" key="4">
    <source>
        <dbReference type="ARBA" id="ARBA00023163"/>
    </source>
</evidence>
<dbReference type="Pfam" id="PF00126">
    <property type="entry name" value="HTH_1"/>
    <property type="match status" value="1"/>
</dbReference>
<protein>
    <submittedName>
        <fullName evidence="6">DNA-binding transcriptional LysR family regulator</fullName>
    </submittedName>
</protein>
<dbReference type="Pfam" id="PF03466">
    <property type="entry name" value="LysR_substrate"/>
    <property type="match status" value="1"/>
</dbReference>
<dbReference type="PRINTS" id="PR00039">
    <property type="entry name" value="HTHLYSR"/>
</dbReference>
<dbReference type="InterPro" id="IPR036390">
    <property type="entry name" value="WH_DNA-bd_sf"/>
</dbReference>
<dbReference type="CDD" id="cd05466">
    <property type="entry name" value="PBP2_LTTR_substrate"/>
    <property type="match status" value="1"/>
</dbReference>
<evidence type="ECO:0000256" key="3">
    <source>
        <dbReference type="ARBA" id="ARBA00023125"/>
    </source>
</evidence>
<gene>
    <name evidence="6" type="ORF">ABID19_005003</name>
</gene>
<dbReference type="Proteomes" id="UP001549204">
    <property type="component" value="Unassembled WGS sequence"/>
</dbReference>
<dbReference type="PANTHER" id="PTHR30126:SF21">
    <property type="entry name" value="TRANSCRIPTIONAL REGULATOR-RELATED"/>
    <property type="match status" value="1"/>
</dbReference>
<dbReference type="PANTHER" id="PTHR30126">
    <property type="entry name" value="HTH-TYPE TRANSCRIPTIONAL REGULATOR"/>
    <property type="match status" value="1"/>
</dbReference>
<organism evidence="6 7">
    <name type="scientific">Mesorhizobium robiniae</name>
    <dbReference type="NCBI Taxonomy" id="559315"/>
    <lineage>
        <taxon>Bacteria</taxon>
        <taxon>Pseudomonadati</taxon>
        <taxon>Pseudomonadota</taxon>
        <taxon>Alphaproteobacteria</taxon>
        <taxon>Hyphomicrobiales</taxon>
        <taxon>Phyllobacteriaceae</taxon>
        <taxon>Mesorhizobium</taxon>
    </lineage>
</organism>
<dbReference type="SUPFAM" id="SSF53850">
    <property type="entry name" value="Periplasmic binding protein-like II"/>
    <property type="match status" value="1"/>
</dbReference>
<name>A0ABV2GUH2_9HYPH</name>
<dbReference type="InterPro" id="IPR000847">
    <property type="entry name" value="LysR_HTH_N"/>
</dbReference>
<evidence type="ECO:0000256" key="2">
    <source>
        <dbReference type="ARBA" id="ARBA00023015"/>
    </source>
</evidence>
<dbReference type="PROSITE" id="PS50931">
    <property type="entry name" value="HTH_LYSR"/>
    <property type="match status" value="1"/>
</dbReference>
<dbReference type="Gene3D" id="3.40.190.10">
    <property type="entry name" value="Periplasmic binding protein-like II"/>
    <property type="match status" value="1"/>
</dbReference>
<dbReference type="InterPro" id="IPR036388">
    <property type="entry name" value="WH-like_DNA-bd_sf"/>
</dbReference>
<evidence type="ECO:0000259" key="5">
    <source>
        <dbReference type="PROSITE" id="PS50931"/>
    </source>
</evidence>
<dbReference type="InterPro" id="IPR005119">
    <property type="entry name" value="LysR_subst-bd"/>
</dbReference>
<evidence type="ECO:0000313" key="6">
    <source>
        <dbReference type="EMBL" id="MET3581945.1"/>
    </source>
</evidence>
<keyword evidence="2" id="KW-0805">Transcription regulation</keyword>
<comment type="similarity">
    <text evidence="1">Belongs to the LysR transcriptional regulatory family.</text>
</comment>
<dbReference type="RefSeq" id="WP_354493512.1">
    <property type="nucleotide sequence ID" value="NZ_JBEPMC010000010.1"/>
</dbReference>
<sequence>MQLDQIETFLDIVESRNFNRTADRLGLTQSTISARIKNLESAIGSELFQRGRAGAEPTAAGRRFEAYARSMLSTWSQARHDVRAFNRFEGTLRIAAQVGMTRSVLPGWVESLCQALPKSSIHVESDYSNQMVSDLSMGNLDIAVLYAPRYLPEIAYEHLMVEDYVMVSTTARTLSEVDSETYIRPGYTVLLEKTHAELLTDLAICRLSMGSETLAEMMLRRTGGTCYMRSDDARRFTIERPSFIVEGAPTLHQPVHTAILARRKHEPIIRKGIRALQVAVMSLDV</sequence>
<evidence type="ECO:0000313" key="7">
    <source>
        <dbReference type="Proteomes" id="UP001549204"/>
    </source>
</evidence>
<reference evidence="6 7" key="1">
    <citation type="submission" date="2024-06" db="EMBL/GenBank/DDBJ databases">
        <title>Genomic Encyclopedia of Type Strains, Phase IV (KMG-IV): sequencing the most valuable type-strain genomes for metagenomic binning, comparative biology and taxonomic classification.</title>
        <authorList>
            <person name="Goeker M."/>
        </authorList>
    </citation>
    <scope>NUCLEOTIDE SEQUENCE [LARGE SCALE GENOMIC DNA]</scope>
    <source>
        <strain evidence="6 7">DSM 100022</strain>
    </source>
</reference>
<dbReference type="GO" id="GO:0003677">
    <property type="term" value="F:DNA binding"/>
    <property type="evidence" value="ECO:0007669"/>
    <property type="project" value="UniProtKB-KW"/>
</dbReference>
<keyword evidence="4" id="KW-0804">Transcription</keyword>
<keyword evidence="3 6" id="KW-0238">DNA-binding</keyword>
<dbReference type="EMBL" id="JBEPMC010000010">
    <property type="protein sequence ID" value="MET3581945.1"/>
    <property type="molecule type" value="Genomic_DNA"/>
</dbReference>
<evidence type="ECO:0000256" key="1">
    <source>
        <dbReference type="ARBA" id="ARBA00009437"/>
    </source>
</evidence>
<dbReference type="SUPFAM" id="SSF46785">
    <property type="entry name" value="Winged helix' DNA-binding domain"/>
    <property type="match status" value="1"/>
</dbReference>
<accession>A0ABV2GUH2</accession>
<comment type="caution">
    <text evidence="6">The sequence shown here is derived from an EMBL/GenBank/DDBJ whole genome shotgun (WGS) entry which is preliminary data.</text>
</comment>
<feature type="domain" description="HTH lysR-type" evidence="5">
    <location>
        <begin position="1"/>
        <end position="58"/>
    </location>
</feature>